<evidence type="ECO:0000313" key="5">
    <source>
        <dbReference type="EMBL" id="QAA34312.1"/>
    </source>
</evidence>
<proteinExistence type="predicted"/>
<dbReference type="AlphaFoldDB" id="A0A3R5QWI8"/>
<comment type="function">
    <text evidence="2">May play the central regulatory role in sporulation. It may be an element of the effector pathway responsible for the activation of sporulation genes in response to nutritional stress. Spo0A may act in concert with spo0H (a sigma factor) to control the expression of some genes that are critical to the sporulation process.</text>
</comment>
<evidence type="ECO:0000256" key="2">
    <source>
        <dbReference type="ARBA" id="ARBA00024867"/>
    </source>
</evidence>
<name>A0A3R5QWI8_9CLOT</name>
<feature type="domain" description="Response regulatory" evidence="4">
    <location>
        <begin position="3"/>
        <end position="118"/>
    </location>
</feature>
<evidence type="ECO:0000256" key="3">
    <source>
        <dbReference type="PROSITE-ProRule" id="PRU00169"/>
    </source>
</evidence>
<dbReference type="GO" id="GO:0000160">
    <property type="term" value="P:phosphorelay signal transduction system"/>
    <property type="evidence" value="ECO:0007669"/>
    <property type="project" value="InterPro"/>
</dbReference>
<organism evidence="5 6">
    <name type="scientific">Clostridium manihotivorum</name>
    <dbReference type="NCBI Taxonomy" id="2320868"/>
    <lineage>
        <taxon>Bacteria</taxon>
        <taxon>Bacillati</taxon>
        <taxon>Bacillota</taxon>
        <taxon>Clostridia</taxon>
        <taxon>Eubacteriales</taxon>
        <taxon>Clostridiaceae</taxon>
        <taxon>Clostridium</taxon>
    </lineage>
</organism>
<dbReference type="PANTHER" id="PTHR43228:SF1">
    <property type="entry name" value="TWO-COMPONENT RESPONSE REGULATOR ARR22"/>
    <property type="match status" value="1"/>
</dbReference>
<dbReference type="InterPro" id="IPR001789">
    <property type="entry name" value="Sig_transdc_resp-reg_receiver"/>
</dbReference>
<reference evidence="5 6" key="1">
    <citation type="submission" date="2018-01" db="EMBL/GenBank/DDBJ databases">
        <title>Genome Sequencing and Assembly of Anaerobacter polyendosporus strain CT4.</title>
        <authorList>
            <person name="Tachaapaikoon C."/>
            <person name="Sutheeworapong S."/>
            <person name="Jenjaroenpun P."/>
            <person name="Wongsurawat T."/>
            <person name="Nookeaw I."/>
            <person name="Cheawchanlertfa P."/>
            <person name="Kosugi A."/>
            <person name="Cheevadhanarak S."/>
            <person name="Ratanakhanokchai K."/>
        </authorList>
    </citation>
    <scope>NUCLEOTIDE SEQUENCE [LARGE SCALE GENOMIC DNA]</scope>
    <source>
        <strain evidence="5 6">CT4</strain>
    </source>
</reference>
<keyword evidence="6" id="KW-1185">Reference proteome</keyword>
<evidence type="ECO:0000256" key="1">
    <source>
        <dbReference type="ARBA" id="ARBA00018672"/>
    </source>
</evidence>
<dbReference type="Pfam" id="PF00072">
    <property type="entry name" value="Response_reg"/>
    <property type="match status" value="1"/>
</dbReference>
<dbReference type="SUPFAM" id="SSF52172">
    <property type="entry name" value="CheY-like"/>
    <property type="match status" value="1"/>
</dbReference>
<accession>A0A3R5QWI8</accession>
<sequence>MKKVMIVDDSSFLRLSLKKLLEGAGFEVIAEAADGLEALEKYKTHKPDIISMDITMPNLNGIDTIKELKAIDRSVKIIVVSSLGHEDQVKKAFLAGAVNFVVKPFKEEFIKEAFSKVI</sequence>
<dbReference type="SMART" id="SM00448">
    <property type="entry name" value="REC"/>
    <property type="match status" value="1"/>
</dbReference>
<evidence type="ECO:0000259" key="4">
    <source>
        <dbReference type="PROSITE" id="PS50110"/>
    </source>
</evidence>
<dbReference type="RefSeq" id="WP_128215033.1">
    <property type="nucleotide sequence ID" value="NZ_CP025746.1"/>
</dbReference>
<keyword evidence="3" id="KW-0597">Phosphoprotein</keyword>
<gene>
    <name evidence="5" type="ORF">C1I91_23200</name>
</gene>
<dbReference type="OrthoDB" id="9790669at2"/>
<dbReference type="EMBL" id="CP025746">
    <property type="protein sequence ID" value="QAA34312.1"/>
    <property type="molecule type" value="Genomic_DNA"/>
</dbReference>
<dbReference type="Gene3D" id="3.40.50.2300">
    <property type="match status" value="1"/>
</dbReference>
<dbReference type="InterPro" id="IPR011006">
    <property type="entry name" value="CheY-like_superfamily"/>
</dbReference>
<dbReference type="KEGG" id="cmah:C1I91_23200"/>
<protein>
    <recommendedName>
        <fullName evidence="1">Stage 0 sporulation protein A homolog</fullName>
    </recommendedName>
</protein>
<dbReference type="PANTHER" id="PTHR43228">
    <property type="entry name" value="TWO-COMPONENT RESPONSE REGULATOR"/>
    <property type="match status" value="1"/>
</dbReference>
<dbReference type="PROSITE" id="PS50110">
    <property type="entry name" value="RESPONSE_REGULATORY"/>
    <property type="match status" value="1"/>
</dbReference>
<dbReference type="Proteomes" id="UP000286268">
    <property type="component" value="Chromosome"/>
</dbReference>
<evidence type="ECO:0000313" key="6">
    <source>
        <dbReference type="Proteomes" id="UP000286268"/>
    </source>
</evidence>
<feature type="modified residue" description="4-aspartylphosphate" evidence="3">
    <location>
        <position position="53"/>
    </location>
</feature>
<dbReference type="InterPro" id="IPR052048">
    <property type="entry name" value="ST_Response_Regulator"/>
</dbReference>